<dbReference type="SUPFAM" id="SSF56935">
    <property type="entry name" value="Porins"/>
    <property type="match status" value="1"/>
</dbReference>
<name>Q3AP26_CHLCH</name>
<dbReference type="OrthoDB" id="5417572at2"/>
<dbReference type="AlphaFoldDB" id="Q3AP26"/>
<organism evidence="2">
    <name type="scientific">Chlorobium chlorochromatii (strain CaD3)</name>
    <dbReference type="NCBI Taxonomy" id="340177"/>
    <lineage>
        <taxon>Bacteria</taxon>
        <taxon>Pseudomonadati</taxon>
        <taxon>Chlorobiota</taxon>
        <taxon>Chlorobiia</taxon>
        <taxon>Chlorobiales</taxon>
        <taxon>Chlorobiaceae</taxon>
        <taxon>Chlorobium/Pelodictyon group</taxon>
        <taxon>Chlorobium</taxon>
    </lineage>
</organism>
<feature type="signal peptide" evidence="1">
    <location>
        <begin position="1"/>
        <end position="24"/>
    </location>
</feature>
<dbReference type="HOGENOM" id="CLU_053826_0_0_10"/>
<dbReference type="STRING" id="340177.Cag_2001"/>
<accession>Q3AP26</accession>
<proteinExistence type="predicted"/>
<dbReference type="Gene3D" id="2.40.160.10">
    <property type="entry name" value="Porin"/>
    <property type="match status" value="1"/>
</dbReference>
<dbReference type="InterPro" id="IPR010870">
    <property type="entry name" value="Porin_O/P"/>
</dbReference>
<dbReference type="Pfam" id="PF07396">
    <property type="entry name" value="Porin_O_P"/>
    <property type="match status" value="1"/>
</dbReference>
<evidence type="ECO:0000313" key="2">
    <source>
        <dbReference type="EMBL" id="ABB29249.1"/>
    </source>
</evidence>
<sequence>MNSFKSISRTLFALSVFTATPLFAETATSQPSTQQEPLNISGTLEVEGYGERVAGKTTSEFVLATFETRLERQLSKHVFAHATLLFEEDGDNELLVDEAFITYKALNSPWYVKAGRFTQPFGWFESGMISDPLTLELGETKHHAALLLGTESEQLSAALGMFRGDVQYDNNPSIDSFVAAVATNFTLGKEMRGTLGASFTNNMGDTDGLQDLFDDGAGNLVGTEKVSGYSFYGSLAQGALTLRAEYVAAANSFVDGTLAGLKPSASNVEVSYAVREGVDVTARYGSGSDMDIANQYGAALACTVDGAATLGVEYLHNSMDSAADANRLTVQLAVEF</sequence>
<dbReference type="EMBL" id="CP000108">
    <property type="protein sequence ID" value="ABB29249.1"/>
    <property type="molecule type" value="Genomic_DNA"/>
</dbReference>
<keyword evidence="1" id="KW-0732">Signal</keyword>
<gene>
    <name evidence="2" type="ordered locus">Cag_2001</name>
</gene>
<evidence type="ECO:0000256" key="1">
    <source>
        <dbReference type="SAM" id="SignalP"/>
    </source>
</evidence>
<dbReference type="KEGG" id="cch:Cag_2001"/>
<feature type="chain" id="PRO_5004223922" description="Porin domain-containing protein" evidence="1">
    <location>
        <begin position="25"/>
        <end position="336"/>
    </location>
</feature>
<reference evidence="2" key="1">
    <citation type="submission" date="2005-08" db="EMBL/GenBank/DDBJ databases">
        <title>Complete sequence of Chlorobium chlorochromatii CaD3.</title>
        <authorList>
            <person name="Copeland A."/>
            <person name="Lucas S."/>
            <person name="Lapidus A."/>
            <person name="Barry K."/>
            <person name="Detter J.C."/>
            <person name="Glavina T."/>
            <person name="Hammon N."/>
            <person name="Israni S."/>
            <person name="Pitluck S."/>
            <person name="Bryant D."/>
            <person name="Schmutz J."/>
            <person name="Larimer F."/>
            <person name="Land M."/>
            <person name="Kyrpides N."/>
            <person name="Ivanova N."/>
            <person name="Richardson P."/>
        </authorList>
    </citation>
    <scope>NUCLEOTIDE SEQUENCE [LARGE SCALE GENOMIC DNA]</scope>
    <source>
        <strain evidence="2">CaD3</strain>
    </source>
</reference>
<evidence type="ECO:0008006" key="3">
    <source>
        <dbReference type="Google" id="ProtNLM"/>
    </source>
</evidence>
<dbReference type="InterPro" id="IPR023614">
    <property type="entry name" value="Porin_dom_sf"/>
</dbReference>
<protein>
    <recommendedName>
        <fullName evidence="3">Porin domain-containing protein</fullName>
    </recommendedName>
</protein>
<dbReference type="eggNOG" id="COG3203">
    <property type="taxonomic scope" value="Bacteria"/>
</dbReference>
<dbReference type="NCBIfam" id="NF033652">
    <property type="entry name" value="LbtU_sider_porin"/>
    <property type="match status" value="1"/>
</dbReference>